<dbReference type="Proteomes" id="UP001497444">
    <property type="component" value="Chromosome 4"/>
</dbReference>
<dbReference type="EMBL" id="OZ020099">
    <property type="protein sequence ID" value="CAK9272481.1"/>
    <property type="molecule type" value="Genomic_DNA"/>
</dbReference>
<feature type="domain" description="PNPLA" evidence="6">
    <location>
        <begin position="1"/>
        <end position="162"/>
    </location>
</feature>
<dbReference type="Gene3D" id="3.40.1090.10">
    <property type="entry name" value="Cytosolic phospholipase A2 catalytic domain"/>
    <property type="match status" value="1"/>
</dbReference>
<dbReference type="Pfam" id="PF01734">
    <property type="entry name" value="Patatin"/>
    <property type="match status" value="1"/>
</dbReference>
<protein>
    <recommendedName>
        <fullName evidence="4">Patatin</fullName>
        <ecNumber evidence="4">3.1.1.-</ecNumber>
    </recommendedName>
</protein>
<keyword evidence="5" id="KW-1133">Transmembrane helix</keyword>
<evidence type="ECO:0000256" key="4">
    <source>
        <dbReference type="RuleBase" id="RU361262"/>
    </source>
</evidence>
<keyword evidence="5" id="KW-0472">Membrane</keyword>
<dbReference type="PANTHER" id="PTHR32176">
    <property type="entry name" value="XYLOSE ISOMERASE"/>
    <property type="match status" value="1"/>
</dbReference>
<evidence type="ECO:0000313" key="7">
    <source>
        <dbReference type="EMBL" id="CAK9272481.1"/>
    </source>
</evidence>
<dbReference type="SUPFAM" id="SSF52151">
    <property type="entry name" value="FabD/lysophospholipase-like"/>
    <property type="match status" value="1"/>
</dbReference>
<comment type="similarity">
    <text evidence="1 4">Belongs to the patatin family.</text>
</comment>
<sequence length="436" mass="48217">MITTPKLDNSQVPTCNASQVVEFFEKDAARIFPATFTDKCRLRWLFDGFASVFGPIYRAKPLEDLLSEKFGDRRLSDALTSVIIPAFDTNNEVPVFFSKLQGVDTAKPLYNDVRVKDACRATTAVPIFFPVASVKEVSVAGPKEFNVIDAGIAVNDPTLVAVTQAIAKKRQALAEELSRDCMDFSNVLVLSLGTGEHPIRFLAKPQWGSVQWLLNPSGSPLLNSFLSASEDMVEYYTSMIFDAHQSGHHYLRIQTERLSSSEFWGIDDSTRQNLVDLKQRAGELLDGRYVSRRNFATGGLDAITDGGTNREALDRFARWLFEERRARPRPTAPPILPPALPGNFNQQRAVDRLCLMMRTAVAGCCLKLGAVLGGFCLMMRTAIAGCFLGTAIAGFYLMMLAFITSLCVLCLPFFYLLDFIYGVASEIVRAALRIGS</sequence>
<evidence type="ECO:0000256" key="5">
    <source>
        <dbReference type="SAM" id="Phobius"/>
    </source>
</evidence>
<keyword evidence="8" id="KW-1185">Reference proteome</keyword>
<organism evidence="7 8">
    <name type="scientific">Sphagnum jensenii</name>
    <dbReference type="NCBI Taxonomy" id="128206"/>
    <lineage>
        <taxon>Eukaryota</taxon>
        <taxon>Viridiplantae</taxon>
        <taxon>Streptophyta</taxon>
        <taxon>Embryophyta</taxon>
        <taxon>Bryophyta</taxon>
        <taxon>Sphagnophytina</taxon>
        <taxon>Sphagnopsida</taxon>
        <taxon>Sphagnales</taxon>
        <taxon>Sphagnaceae</taxon>
        <taxon>Sphagnum</taxon>
    </lineage>
</organism>
<comment type="domain">
    <text evidence="4">The nitrogen atoms of the two glycine residues in the GGXR motif define the oxyanion hole, and stabilize the oxyanion that forms during the nucleophilic attack by the catalytic serine during substrate cleavage.</text>
</comment>
<keyword evidence="4" id="KW-0378">Hydrolase</keyword>
<evidence type="ECO:0000259" key="6">
    <source>
        <dbReference type="PROSITE" id="PS51635"/>
    </source>
</evidence>
<reference evidence="7" key="1">
    <citation type="submission" date="2024-02" db="EMBL/GenBank/DDBJ databases">
        <authorList>
            <consortium name="ELIXIR-Norway"/>
            <consortium name="Elixir Norway"/>
        </authorList>
    </citation>
    <scope>NUCLEOTIDE SEQUENCE</scope>
</reference>
<feature type="transmembrane region" description="Helical" evidence="5">
    <location>
        <begin position="355"/>
        <end position="379"/>
    </location>
</feature>
<keyword evidence="2 4" id="KW-0443">Lipid metabolism</keyword>
<evidence type="ECO:0000256" key="1">
    <source>
        <dbReference type="ARBA" id="ARBA00010240"/>
    </source>
</evidence>
<feature type="transmembrane region" description="Helical" evidence="5">
    <location>
        <begin position="391"/>
        <end position="415"/>
    </location>
</feature>
<evidence type="ECO:0000256" key="2">
    <source>
        <dbReference type="ARBA" id="ARBA00023098"/>
    </source>
</evidence>
<keyword evidence="5" id="KW-0812">Transmembrane</keyword>
<dbReference type="InterPro" id="IPR016035">
    <property type="entry name" value="Acyl_Trfase/lysoPLipase"/>
</dbReference>
<evidence type="ECO:0000256" key="3">
    <source>
        <dbReference type="PROSITE-ProRule" id="PRU01161"/>
    </source>
</evidence>
<comment type="function">
    <text evidence="4">Lipolytic acyl hydrolase (LAH).</text>
</comment>
<dbReference type="InterPro" id="IPR002641">
    <property type="entry name" value="PNPLA_dom"/>
</dbReference>
<comment type="caution">
    <text evidence="3">Lacks conserved residue(s) required for the propagation of feature annotation.</text>
</comment>
<keyword evidence="4" id="KW-0442">Lipid degradation</keyword>
<dbReference type="EC" id="3.1.1.-" evidence="4"/>
<name>A0ABP0X040_9BRYO</name>
<dbReference type="PROSITE" id="PS51635">
    <property type="entry name" value="PNPLA"/>
    <property type="match status" value="1"/>
</dbReference>
<proteinExistence type="inferred from homology"/>
<accession>A0ABP0X040</accession>
<dbReference type="PANTHER" id="PTHR32176:SF92">
    <property type="entry name" value="XYLOSE ISOMERASE"/>
    <property type="match status" value="1"/>
</dbReference>
<gene>
    <name evidence="7" type="ORF">CSSPJE1EN1_LOCUS17959</name>
</gene>
<evidence type="ECO:0000313" key="8">
    <source>
        <dbReference type="Proteomes" id="UP001497444"/>
    </source>
</evidence>